<proteinExistence type="predicted"/>
<sequence>MNDMSSIGLPHGSFHYFPRLPKELRDVIWEYAALPFVPGIHFFQLITEPLFDGNSWETNCRLEVPTDSRCRGNGNYTSSYLNDVGVWDACCESRQLLEKLSPRNERLGEKGGPILTAQGMLTEEDSPFEMLRSWRSHDSGCDCSYGEHRPEDNFFGSNRPLLINLDQDIICLTLDLDRLRFQLNGTEILGIEELRAWGNAFPVRRLALQFYPTWTRENHHDCITARQEETLADLMHNFSTYSYFPFLKSVYFIDYRITAKSGAVLNRSVDRLEPIFHGKGMTFHEVQRDDDRWNFPDRNAFLLAEELAHQRACSRADYYANDDSDEKREALDLIQARADVWRLDKDEPSSLSKPLNTLINGSLKEAREGTVEWPEVDEDTFVQFCQYAYTGDYEVLSTDNNCAYSLSTASLANLFGQGHQMYEAIIYSVSKIPTQTWSSRKYNLRAEFVDSSGLQTGDCMSSVMPSPRVDCSGELLAHARLCALADYYEIPHLATVASRKLHKALLWIPLTYNGTYNIVSLIDYIFGNPVERAGLKDPLRSTVCHYTAACSRHFVAMMNS</sequence>
<comment type="caution">
    <text evidence="2">The sequence shown here is derived from an EMBL/GenBank/DDBJ whole genome shotgun (WGS) entry which is preliminary data.</text>
</comment>
<feature type="domain" description="2EXR" evidence="1">
    <location>
        <begin position="14"/>
        <end position="100"/>
    </location>
</feature>
<dbReference type="AlphaFoldDB" id="A0A9P9WLJ8"/>
<evidence type="ECO:0000313" key="3">
    <source>
        <dbReference type="Proteomes" id="UP000829685"/>
    </source>
</evidence>
<organism evidence="2 3">
    <name type="scientific">Neoarthrinium moseri</name>
    <dbReference type="NCBI Taxonomy" id="1658444"/>
    <lineage>
        <taxon>Eukaryota</taxon>
        <taxon>Fungi</taxon>
        <taxon>Dikarya</taxon>
        <taxon>Ascomycota</taxon>
        <taxon>Pezizomycotina</taxon>
        <taxon>Sordariomycetes</taxon>
        <taxon>Xylariomycetidae</taxon>
        <taxon>Amphisphaeriales</taxon>
        <taxon>Apiosporaceae</taxon>
        <taxon>Neoarthrinium</taxon>
    </lineage>
</organism>
<dbReference type="Proteomes" id="UP000829685">
    <property type="component" value="Unassembled WGS sequence"/>
</dbReference>
<dbReference type="EMBL" id="JAFIMR010000016">
    <property type="protein sequence ID" value="KAI1868951.1"/>
    <property type="molecule type" value="Genomic_DNA"/>
</dbReference>
<keyword evidence="3" id="KW-1185">Reference proteome</keyword>
<gene>
    <name evidence="2" type="ORF">JX265_006930</name>
</gene>
<dbReference type="Gene3D" id="3.30.710.10">
    <property type="entry name" value="Potassium Channel Kv1.1, Chain A"/>
    <property type="match status" value="1"/>
</dbReference>
<evidence type="ECO:0000313" key="2">
    <source>
        <dbReference type="EMBL" id="KAI1868951.1"/>
    </source>
</evidence>
<name>A0A9P9WLJ8_9PEZI</name>
<dbReference type="InterPro" id="IPR045518">
    <property type="entry name" value="2EXR"/>
</dbReference>
<reference evidence="2" key="1">
    <citation type="submission" date="2021-03" db="EMBL/GenBank/DDBJ databases">
        <title>Revisited historic fungal species revealed as producer of novel bioactive compounds through whole genome sequencing and comparative genomics.</title>
        <authorList>
            <person name="Vignolle G.A."/>
            <person name="Hochenegger N."/>
            <person name="Mach R.L."/>
            <person name="Mach-Aigner A.R."/>
            <person name="Javad Rahimi M."/>
            <person name="Salim K.A."/>
            <person name="Chan C.M."/>
            <person name="Lim L.B.L."/>
            <person name="Cai F."/>
            <person name="Druzhinina I.S."/>
            <person name="U'Ren J.M."/>
            <person name="Derntl C."/>
        </authorList>
    </citation>
    <scope>NUCLEOTIDE SEQUENCE</scope>
    <source>
        <strain evidence="2">TUCIM 5799</strain>
    </source>
</reference>
<dbReference type="Pfam" id="PF20150">
    <property type="entry name" value="2EXR"/>
    <property type="match status" value="1"/>
</dbReference>
<protein>
    <recommendedName>
        <fullName evidence="1">2EXR domain-containing protein</fullName>
    </recommendedName>
</protein>
<evidence type="ECO:0000259" key="1">
    <source>
        <dbReference type="Pfam" id="PF20150"/>
    </source>
</evidence>
<accession>A0A9P9WLJ8</accession>
<dbReference type="InterPro" id="IPR011333">
    <property type="entry name" value="SKP1/BTB/POZ_sf"/>
</dbReference>